<evidence type="ECO:0000313" key="3">
    <source>
        <dbReference type="Proteomes" id="UP000799436"/>
    </source>
</evidence>
<gene>
    <name evidence="2" type="ORF">EJ03DRAFT_325489</name>
</gene>
<accession>A0A6G1LEZ6</accession>
<reference evidence="2" key="1">
    <citation type="journal article" date="2020" name="Stud. Mycol.">
        <title>101 Dothideomycetes genomes: a test case for predicting lifestyles and emergence of pathogens.</title>
        <authorList>
            <person name="Haridas S."/>
            <person name="Albert R."/>
            <person name="Binder M."/>
            <person name="Bloem J."/>
            <person name="Labutti K."/>
            <person name="Salamov A."/>
            <person name="Andreopoulos B."/>
            <person name="Baker S."/>
            <person name="Barry K."/>
            <person name="Bills G."/>
            <person name="Bluhm B."/>
            <person name="Cannon C."/>
            <person name="Castanera R."/>
            <person name="Culley D."/>
            <person name="Daum C."/>
            <person name="Ezra D."/>
            <person name="Gonzalez J."/>
            <person name="Henrissat B."/>
            <person name="Kuo A."/>
            <person name="Liang C."/>
            <person name="Lipzen A."/>
            <person name="Lutzoni F."/>
            <person name="Magnuson J."/>
            <person name="Mondo S."/>
            <person name="Nolan M."/>
            <person name="Ohm R."/>
            <person name="Pangilinan J."/>
            <person name="Park H.-J."/>
            <person name="Ramirez L."/>
            <person name="Alfaro M."/>
            <person name="Sun H."/>
            <person name="Tritt A."/>
            <person name="Yoshinaga Y."/>
            <person name="Zwiers L.-H."/>
            <person name="Turgeon B."/>
            <person name="Goodwin S."/>
            <person name="Spatafora J."/>
            <person name="Crous P."/>
            <person name="Grigoriev I."/>
        </authorList>
    </citation>
    <scope>NUCLEOTIDE SEQUENCE</scope>
    <source>
        <strain evidence="2">CBS 116005</strain>
    </source>
</reference>
<evidence type="ECO:0000313" key="2">
    <source>
        <dbReference type="EMBL" id="KAF2771435.1"/>
    </source>
</evidence>
<keyword evidence="3" id="KW-1185">Reference proteome</keyword>
<feature type="chain" id="PRO_5026298092" evidence="1">
    <location>
        <begin position="22"/>
        <end position="90"/>
    </location>
</feature>
<dbReference type="Proteomes" id="UP000799436">
    <property type="component" value="Unassembled WGS sequence"/>
</dbReference>
<proteinExistence type="predicted"/>
<keyword evidence="1" id="KW-0732">Signal</keyword>
<dbReference type="AlphaFoldDB" id="A0A6G1LEZ6"/>
<protein>
    <submittedName>
        <fullName evidence="2">Uncharacterized protein</fullName>
    </submittedName>
</protein>
<evidence type="ECO:0000256" key="1">
    <source>
        <dbReference type="SAM" id="SignalP"/>
    </source>
</evidence>
<name>A0A6G1LEZ6_9PEZI</name>
<sequence length="90" mass="9720">MKSVITATTILLTALAPLARANRCWCPGFPKAGNEFPGFPGNLQPCATLDNGLHTTTDVCNIFKEQGLRVHIYARGGCSPYRCQEVEAPV</sequence>
<organism evidence="2 3">
    <name type="scientific">Teratosphaeria nubilosa</name>
    <dbReference type="NCBI Taxonomy" id="161662"/>
    <lineage>
        <taxon>Eukaryota</taxon>
        <taxon>Fungi</taxon>
        <taxon>Dikarya</taxon>
        <taxon>Ascomycota</taxon>
        <taxon>Pezizomycotina</taxon>
        <taxon>Dothideomycetes</taxon>
        <taxon>Dothideomycetidae</taxon>
        <taxon>Mycosphaerellales</taxon>
        <taxon>Teratosphaeriaceae</taxon>
        <taxon>Teratosphaeria</taxon>
    </lineage>
</organism>
<feature type="signal peptide" evidence="1">
    <location>
        <begin position="1"/>
        <end position="21"/>
    </location>
</feature>
<dbReference type="EMBL" id="ML995819">
    <property type="protein sequence ID" value="KAF2771435.1"/>
    <property type="molecule type" value="Genomic_DNA"/>
</dbReference>